<evidence type="ECO:0008006" key="3">
    <source>
        <dbReference type="Google" id="ProtNLM"/>
    </source>
</evidence>
<sequence>MRTLVYLHGIGKANSDWLSSLNRSLVQQGIPAIEQPAVAAPTYADILGDNGHEADVPAMTYRVDDDDGARRDFERRQAALYRRLSAQPGVRGFGFRHLADGMVGAGADVALGVDLGVLRQVNNYVCSEGVRGAVLRRILSHIPTRGEIVLVAHSLGSVIAIDLLDHLPPSIHVSRFITIGSPANVDSLHKSSERLLKKFPYARVDDWTNFFGPRDIVPAGRGLARHFPGAQDFEVDIGVAHGAAKYLEQPVIAELVGEMFTERQTLAAGTPSTELALPVSSDDENVLLGLALGHAIAAHTGNAAAAERYRSALGLVQDNLLALATEVAASARRGVPSEVLALASGLPPQVPQNVGQKDAVLRLTTLAETNIITPYEIDTGKAMDAALLDIAGQLGFGANLGKMVGEALAEVREHTGRKGVPWGRVLSGAAGLALIAAGPVGLAVAMPAGVFGGAAIAGGLAAFGPGGMLGGVAMFGGLAGAGAAAAAAAAVSGHGAVSAAQRAETLLVRVAAQRALQLLQLPRDPDVWFAVTNLETALSSELARLRPFSDSKAAGLAERERALALVTSLLGFLTLHKLGPEALEQPEQGAIPEGRPARAAVVSLVRRQIGRR</sequence>
<keyword evidence="2" id="KW-1185">Reference proteome</keyword>
<proteinExistence type="predicted"/>
<gene>
    <name evidence="1" type="ORF">RHODO2019_17545</name>
</gene>
<reference evidence="1" key="1">
    <citation type="submission" date="2022-10" db="EMBL/GenBank/DDBJ databases">
        <title>Rhodococcus sp.75.</title>
        <authorList>
            <person name="Sun M."/>
        </authorList>
    </citation>
    <scope>NUCLEOTIDE SEQUENCE</scope>
    <source>
        <strain evidence="1">75</strain>
    </source>
</reference>
<dbReference type="SUPFAM" id="SSF53474">
    <property type="entry name" value="alpha/beta-Hydrolases"/>
    <property type="match status" value="1"/>
</dbReference>
<dbReference type="InterPro" id="IPR029058">
    <property type="entry name" value="AB_hydrolase_fold"/>
</dbReference>
<organism evidence="1 2">
    <name type="scientific">Rhodococcus antarcticus</name>
    <dbReference type="NCBI Taxonomy" id="2987751"/>
    <lineage>
        <taxon>Bacteria</taxon>
        <taxon>Bacillati</taxon>
        <taxon>Actinomycetota</taxon>
        <taxon>Actinomycetes</taxon>
        <taxon>Mycobacteriales</taxon>
        <taxon>Nocardiaceae</taxon>
        <taxon>Rhodococcus</taxon>
    </lineage>
</organism>
<dbReference type="EMBL" id="CP110615">
    <property type="protein sequence ID" value="UZJ24877.1"/>
    <property type="molecule type" value="Genomic_DNA"/>
</dbReference>
<evidence type="ECO:0000313" key="2">
    <source>
        <dbReference type="Proteomes" id="UP001164965"/>
    </source>
</evidence>
<name>A0ABY6NZQ9_9NOCA</name>
<dbReference type="Gene3D" id="3.40.50.1820">
    <property type="entry name" value="alpha/beta hydrolase"/>
    <property type="match status" value="1"/>
</dbReference>
<evidence type="ECO:0000313" key="1">
    <source>
        <dbReference type="EMBL" id="UZJ24877.1"/>
    </source>
</evidence>
<accession>A0ABY6NZQ9</accession>
<dbReference type="RefSeq" id="WP_265382983.1">
    <property type="nucleotide sequence ID" value="NZ_CP110615.1"/>
</dbReference>
<dbReference type="Proteomes" id="UP001164965">
    <property type="component" value="Chromosome"/>
</dbReference>
<protein>
    <recommendedName>
        <fullName evidence="3">Alpha/beta hydrolase family protein</fullName>
    </recommendedName>
</protein>